<dbReference type="InterPro" id="IPR000352">
    <property type="entry name" value="Pep_chain_release_fac_I"/>
</dbReference>
<keyword evidence="2" id="KW-0809">Transit peptide</keyword>
<evidence type="ECO:0000256" key="2">
    <source>
        <dbReference type="ARBA" id="ARBA00022946"/>
    </source>
</evidence>
<evidence type="ECO:0000256" key="3">
    <source>
        <dbReference type="SAM" id="MobiDB-lite"/>
    </source>
</evidence>
<sequence>MISPEKQAALDARLATIGVEEDDLVEKFILGSGSGGQKINKTSSCVYLKHGPTGIEIKCQAHRSREMNRFLARQELCERLENIRREKAAELRDQIEKYRRQNRQRSRGSKRRSVADKRKLSQKKNLRRSPGRDD</sequence>
<dbReference type="InterPro" id="IPR045853">
    <property type="entry name" value="Pep_chain_release_fac_I_sf"/>
</dbReference>
<dbReference type="SUPFAM" id="SSF75620">
    <property type="entry name" value="Release factor"/>
    <property type="match status" value="1"/>
</dbReference>
<dbReference type="InterPro" id="IPR052405">
    <property type="entry name" value="Mito_Transl_Release_Factor"/>
</dbReference>
<evidence type="ECO:0000313" key="6">
    <source>
        <dbReference type="Proteomes" id="UP000676169"/>
    </source>
</evidence>
<feature type="domain" description="Prokaryotic-type class I peptide chain release factors" evidence="4">
    <location>
        <begin position="17"/>
        <end position="124"/>
    </location>
</feature>
<organism evidence="5 6">
    <name type="scientific">Luteolibacter ambystomatis</name>
    <dbReference type="NCBI Taxonomy" id="2824561"/>
    <lineage>
        <taxon>Bacteria</taxon>
        <taxon>Pseudomonadati</taxon>
        <taxon>Verrucomicrobiota</taxon>
        <taxon>Verrucomicrobiia</taxon>
        <taxon>Verrucomicrobiales</taxon>
        <taxon>Verrucomicrobiaceae</taxon>
        <taxon>Luteolibacter</taxon>
    </lineage>
</organism>
<reference evidence="5" key="1">
    <citation type="submission" date="2021-04" db="EMBL/GenBank/DDBJ databases">
        <title>Luteolibacter sp. 32A isolated from the skin of an Anderson's salamander (Ambystoma andersonii).</title>
        <authorList>
            <person name="Spergser J."/>
            <person name="Busse H.-J."/>
        </authorList>
    </citation>
    <scope>NUCLEOTIDE SEQUENCE</scope>
    <source>
        <strain evidence="5">32A</strain>
    </source>
</reference>
<dbReference type="Gene3D" id="3.30.160.20">
    <property type="match status" value="1"/>
</dbReference>
<feature type="compositionally biased region" description="Basic residues" evidence="3">
    <location>
        <begin position="100"/>
        <end position="112"/>
    </location>
</feature>
<proteinExistence type="inferred from homology"/>
<name>A0A975G618_9BACT</name>
<dbReference type="PANTHER" id="PTHR46203">
    <property type="entry name" value="PROBABLE PEPTIDE CHAIN RELEASE FACTOR C12ORF65"/>
    <property type="match status" value="1"/>
</dbReference>
<dbReference type="EMBL" id="CP073100">
    <property type="protein sequence ID" value="QUE49431.1"/>
    <property type="molecule type" value="Genomic_DNA"/>
</dbReference>
<accession>A0A975G618</accession>
<dbReference type="GO" id="GO:0003747">
    <property type="term" value="F:translation release factor activity"/>
    <property type="evidence" value="ECO:0007669"/>
    <property type="project" value="InterPro"/>
</dbReference>
<feature type="compositionally biased region" description="Basic residues" evidence="3">
    <location>
        <begin position="120"/>
        <end position="134"/>
    </location>
</feature>
<dbReference type="Pfam" id="PF00472">
    <property type="entry name" value="RF-1"/>
    <property type="match status" value="1"/>
</dbReference>
<comment type="similarity">
    <text evidence="1">Belongs to the prokaryotic/mitochondrial release factor family.</text>
</comment>
<evidence type="ECO:0000313" key="5">
    <source>
        <dbReference type="EMBL" id="QUE49431.1"/>
    </source>
</evidence>
<dbReference type="KEGG" id="lamb:KBB96_11160"/>
<dbReference type="PANTHER" id="PTHR46203:SF1">
    <property type="entry name" value="MITOCHONDRIAL TRANSLATION RELEASE FACTOR IN RESCUE"/>
    <property type="match status" value="1"/>
</dbReference>
<dbReference type="RefSeq" id="WP_211629495.1">
    <property type="nucleotide sequence ID" value="NZ_CP073100.1"/>
</dbReference>
<evidence type="ECO:0000259" key="4">
    <source>
        <dbReference type="Pfam" id="PF00472"/>
    </source>
</evidence>
<gene>
    <name evidence="5" type="ORF">KBB96_11160</name>
</gene>
<protein>
    <submittedName>
        <fullName evidence="5">Peptide chain release factor-like protein</fullName>
    </submittedName>
</protein>
<dbReference type="AlphaFoldDB" id="A0A975G618"/>
<evidence type="ECO:0000256" key="1">
    <source>
        <dbReference type="ARBA" id="ARBA00010835"/>
    </source>
</evidence>
<dbReference type="Proteomes" id="UP000676169">
    <property type="component" value="Chromosome"/>
</dbReference>
<feature type="region of interest" description="Disordered" evidence="3">
    <location>
        <begin position="95"/>
        <end position="134"/>
    </location>
</feature>
<keyword evidence="6" id="KW-1185">Reference proteome</keyword>